<keyword evidence="2" id="KW-0472">Membrane</keyword>
<proteinExistence type="predicted"/>
<evidence type="ECO:0000256" key="2">
    <source>
        <dbReference type="SAM" id="Phobius"/>
    </source>
</evidence>
<reference evidence="3" key="1">
    <citation type="submission" date="2024-07" db="EMBL/GenBank/DDBJ databases">
        <authorList>
            <person name="Bringhurst R.M."/>
            <person name="Homer T.E."/>
        </authorList>
    </citation>
    <scope>NUCLEOTIDE SEQUENCE</scope>
</reference>
<dbReference type="EMBL" id="PQ015378">
    <property type="protein sequence ID" value="XDJ14761.1"/>
    <property type="molecule type" value="Genomic_DNA"/>
</dbReference>
<keyword evidence="2" id="KW-0812">Transmembrane</keyword>
<sequence length="55" mass="5789">MSATKIVVAAVGTVAVAVVGKYLWDRYNKQATAPEQPAVEAPAKPLLLTHEGKKA</sequence>
<keyword evidence="2" id="KW-1133">Transmembrane helix</keyword>
<evidence type="ECO:0000313" key="3">
    <source>
        <dbReference type="EMBL" id="XDJ14761.1"/>
    </source>
</evidence>
<feature type="region of interest" description="Disordered" evidence="1">
    <location>
        <begin position="34"/>
        <end position="55"/>
    </location>
</feature>
<protein>
    <submittedName>
        <fullName evidence="3">Uncharacterized protein</fullName>
    </submittedName>
</protein>
<accession>A0AB39CD28</accession>
<organism evidence="3">
    <name type="scientific">Pseudomonas phage RVTF4</name>
    <dbReference type="NCBI Taxonomy" id="3236931"/>
    <lineage>
        <taxon>Viruses</taxon>
    </lineage>
</organism>
<evidence type="ECO:0000256" key="1">
    <source>
        <dbReference type="SAM" id="MobiDB-lite"/>
    </source>
</evidence>
<feature type="transmembrane region" description="Helical" evidence="2">
    <location>
        <begin position="6"/>
        <end position="24"/>
    </location>
</feature>
<name>A0AB39CD28_9VIRU</name>